<dbReference type="VEuPathDB" id="TrichDB:TVAG_263810"/>
<evidence type="ECO:0000313" key="2">
    <source>
        <dbReference type="EMBL" id="EAY05611.1"/>
    </source>
</evidence>
<keyword evidence="2" id="KW-0808">Transferase</keyword>
<dbReference type="GO" id="GO:0004674">
    <property type="term" value="F:protein serine/threonine kinase activity"/>
    <property type="evidence" value="ECO:0000318"/>
    <property type="project" value="GO_Central"/>
</dbReference>
<dbReference type="SMART" id="SM00220">
    <property type="entry name" value="S_TKc"/>
    <property type="match status" value="1"/>
</dbReference>
<evidence type="ECO:0000259" key="1">
    <source>
        <dbReference type="PROSITE" id="PS50011"/>
    </source>
</evidence>
<keyword evidence="2" id="KW-0418">Kinase</keyword>
<dbReference type="InterPro" id="IPR011009">
    <property type="entry name" value="Kinase-like_dom_sf"/>
</dbReference>
<dbReference type="InterPro" id="IPR008271">
    <property type="entry name" value="Ser/Thr_kinase_AS"/>
</dbReference>
<dbReference type="Proteomes" id="UP000001542">
    <property type="component" value="Unassembled WGS sequence"/>
</dbReference>
<dbReference type="KEGG" id="tva:4763479"/>
<sequence>MSILTGTCYDEKADKIWKSSRGGNGSCYIIKLGDKLRILKKLFNRSGRRIDDLFDNALKFQIPLSPMFFDNSQNHPGEISNWILMDYIPGNTLTAFMAGGYVGMRIKKRYTLEILAGITFQLSIMKHKHIKHRDLKPDNIIIDADMIPHLIDWDDATDRFSLSRSKNHGTVPFTAPEVFLSERRCESDIFSFGSIMYSIITEAFPFSQAYTTRKGLSVLLSQRPEFDRPDLEETLAMLDDFEMMSQSERADSWNIIVTQVEPILVELIKLGIRDDSIFYNEQFMSDPFNNKIARLIRLCWKQDYQERIDPDELQDEIDKIAKEILTEPQDLMHYNNYCECIFSLEPHEYGTLEMIEKAKKIGMYENDAPLLEIIKYYDPSFEMESDSKFSLFLQSLAPNS</sequence>
<dbReference type="VEuPathDB" id="TrichDB:TVAGG3_0945570"/>
<dbReference type="PANTHER" id="PTHR44329">
    <property type="entry name" value="SERINE/THREONINE-PROTEIN KINASE TNNI3K-RELATED"/>
    <property type="match status" value="1"/>
</dbReference>
<dbReference type="SUPFAM" id="SSF56112">
    <property type="entry name" value="Protein kinase-like (PK-like)"/>
    <property type="match status" value="1"/>
</dbReference>
<dbReference type="InterPro" id="IPR051681">
    <property type="entry name" value="Ser/Thr_Kinases-Pseudokinases"/>
</dbReference>
<dbReference type="EMBL" id="DS113444">
    <property type="protein sequence ID" value="EAY05611.1"/>
    <property type="molecule type" value="Genomic_DNA"/>
</dbReference>
<dbReference type="InParanoid" id="A2EP07"/>
<dbReference type="InterPro" id="IPR000719">
    <property type="entry name" value="Prot_kinase_dom"/>
</dbReference>
<evidence type="ECO:0000313" key="3">
    <source>
        <dbReference type="Proteomes" id="UP000001542"/>
    </source>
</evidence>
<dbReference type="RefSeq" id="XP_001317834.1">
    <property type="nucleotide sequence ID" value="XM_001317799.1"/>
</dbReference>
<protein>
    <submittedName>
        <fullName evidence="2">AGC family protein kinase</fullName>
    </submittedName>
</protein>
<gene>
    <name evidence="2" type="ORF">TVAG_263810</name>
</gene>
<accession>A2EP07</accession>
<reference evidence="2" key="2">
    <citation type="journal article" date="2007" name="Science">
        <title>Draft genome sequence of the sexually transmitted pathogen Trichomonas vaginalis.</title>
        <authorList>
            <person name="Carlton J.M."/>
            <person name="Hirt R.P."/>
            <person name="Silva J.C."/>
            <person name="Delcher A.L."/>
            <person name="Schatz M."/>
            <person name="Zhao Q."/>
            <person name="Wortman J.R."/>
            <person name="Bidwell S.L."/>
            <person name="Alsmark U.C.M."/>
            <person name="Besteiro S."/>
            <person name="Sicheritz-Ponten T."/>
            <person name="Noel C.J."/>
            <person name="Dacks J.B."/>
            <person name="Foster P.G."/>
            <person name="Simillion C."/>
            <person name="Van de Peer Y."/>
            <person name="Miranda-Saavedra D."/>
            <person name="Barton G.J."/>
            <person name="Westrop G.D."/>
            <person name="Mueller S."/>
            <person name="Dessi D."/>
            <person name="Fiori P.L."/>
            <person name="Ren Q."/>
            <person name="Paulsen I."/>
            <person name="Zhang H."/>
            <person name="Bastida-Corcuera F.D."/>
            <person name="Simoes-Barbosa A."/>
            <person name="Brown M.T."/>
            <person name="Hayes R.D."/>
            <person name="Mukherjee M."/>
            <person name="Okumura C.Y."/>
            <person name="Schneider R."/>
            <person name="Smith A.J."/>
            <person name="Vanacova S."/>
            <person name="Villalvazo M."/>
            <person name="Haas B.J."/>
            <person name="Pertea M."/>
            <person name="Feldblyum T.V."/>
            <person name="Utterback T.R."/>
            <person name="Shu C.L."/>
            <person name="Osoegawa K."/>
            <person name="de Jong P.J."/>
            <person name="Hrdy I."/>
            <person name="Horvathova L."/>
            <person name="Zubacova Z."/>
            <person name="Dolezal P."/>
            <person name="Malik S.B."/>
            <person name="Logsdon J.M. Jr."/>
            <person name="Henze K."/>
            <person name="Gupta A."/>
            <person name="Wang C.C."/>
            <person name="Dunne R.L."/>
            <person name="Upcroft J.A."/>
            <person name="Upcroft P."/>
            <person name="White O."/>
            <person name="Salzberg S.L."/>
            <person name="Tang P."/>
            <person name="Chiu C.-H."/>
            <person name="Lee Y.-S."/>
            <person name="Embley T.M."/>
            <person name="Coombs G.H."/>
            <person name="Mottram J.C."/>
            <person name="Tachezy J."/>
            <person name="Fraser-Liggett C.M."/>
            <person name="Johnson P.J."/>
        </authorList>
    </citation>
    <scope>NUCLEOTIDE SEQUENCE [LARGE SCALE GENOMIC DNA]</scope>
    <source>
        <strain evidence="2">G3</strain>
    </source>
</reference>
<keyword evidence="3" id="KW-1185">Reference proteome</keyword>
<dbReference type="OrthoDB" id="346907at2759"/>
<organism evidence="2 3">
    <name type="scientific">Trichomonas vaginalis (strain ATCC PRA-98 / G3)</name>
    <dbReference type="NCBI Taxonomy" id="412133"/>
    <lineage>
        <taxon>Eukaryota</taxon>
        <taxon>Metamonada</taxon>
        <taxon>Parabasalia</taxon>
        <taxon>Trichomonadida</taxon>
        <taxon>Trichomonadidae</taxon>
        <taxon>Trichomonas</taxon>
    </lineage>
</organism>
<proteinExistence type="predicted"/>
<reference evidence="2" key="1">
    <citation type="submission" date="2006-10" db="EMBL/GenBank/DDBJ databases">
        <authorList>
            <person name="Amadeo P."/>
            <person name="Zhao Q."/>
            <person name="Wortman J."/>
            <person name="Fraser-Liggett C."/>
            <person name="Carlton J."/>
        </authorList>
    </citation>
    <scope>NUCLEOTIDE SEQUENCE</scope>
    <source>
        <strain evidence="2">G3</strain>
    </source>
</reference>
<dbReference type="GO" id="GO:0005524">
    <property type="term" value="F:ATP binding"/>
    <property type="evidence" value="ECO:0007669"/>
    <property type="project" value="InterPro"/>
</dbReference>
<dbReference type="Pfam" id="PF00069">
    <property type="entry name" value="Pkinase"/>
    <property type="match status" value="1"/>
</dbReference>
<feature type="domain" description="Protein kinase" evidence="1">
    <location>
        <begin position="1"/>
        <end position="325"/>
    </location>
</feature>
<name>A2EP07_TRIV3</name>
<dbReference type="PROSITE" id="PS50011">
    <property type="entry name" value="PROTEIN_KINASE_DOM"/>
    <property type="match status" value="1"/>
</dbReference>
<dbReference type="Gene3D" id="1.10.510.10">
    <property type="entry name" value="Transferase(Phosphotransferase) domain 1"/>
    <property type="match status" value="1"/>
</dbReference>
<dbReference type="PROSITE" id="PS00108">
    <property type="entry name" value="PROTEIN_KINASE_ST"/>
    <property type="match status" value="1"/>
</dbReference>
<dbReference type="AlphaFoldDB" id="A2EP07"/>